<dbReference type="Gene3D" id="3.40.50.11980">
    <property type="match status" value="1"/>
</dbReference>
<gene>
    <name evidence="2" type="ordered locus">Mfer_1277</name>
</gene>
<name>E3GX68_METFV</name>
<protein>
    <recommendedName>
        <fullName evidence="1">RNase NYN domain-containing protein</fullName>
    </recommendedName>
</protein>
<sequence>MGDPLKMIIDASNIAHHQNKAIMKRIIEAIKAVKKLGFKPIVVADASLKHKIDDEEKYKEYIKKGIIKEVPAGTNADHYILKLAEEEDAKILSNDNFREFRDEFKNIDSRRVPYTFENNKIVIGKIPKVRKVKDIIKEITLDALNKFKDKGFDYYNVRHGKKLSGIAIAKEAISRIKVYEEGLESKVEEVFMKIPVLKNVLEMVENIEEGNYIIFVLVNPQDYKKVVKYAGNIAVTVRDNLELEYSPLVAVRNDIFMRKNHFELNVLPSEDVMEESPYNVNITVNNHDYALVKRNSRNIASTIAARIGSWRFPIVAVRPSVLLENPGEFEVTLEKGGQK</sequence>
<dbReference type="HOGENOM" id="CLU_815375_0_0_2"/>
<keyword evidence="3" id="KW-1185">Reference proteome</keyword>
<proteinExistence type="predicted"/>
<evidence type="ECO:0000313" key="3">
    <source>
        <dbReference type="Proteomes" id="UP000002315"/>
    </source>
</evidence>
<dbReference type="Proteomes" id="UP000002315">
    <property type="component" value="Chromosome"/>
</dbReference>
<dbReference type="STRING" id="523846.Mfer_1277"/>
<feature type="domain" description="RNase NYN" evidence="1">
    <location>
        <begin position="7"/>
        <end position="130"/>
    </location>
</feature>
<dbReference type="EMBL" id="CP002278">
    <property type="protein sequence ID" value="ADP78063.1"/>
    <property type="molecule type" value="Genomic_DNA"/>
</dbReference>
<organism evidence="2 3">
    <name type="scientific">Methanothermus fervidus (strain ATCC 43054 / DSM 2088 / JCM 10308 / V24 S)</name>
    <dbReference type="NCBI Taxonomy" id="523846"/>
    <lineage>
        <taxon>Archaea</taxon>
        <taxon>Methanobacteriati</taxon>
        <taxon>Methanobacteriota</taxon>
        <taxon>Methanomada group</taxon>
        <taxon>Methanobacteria</taxon>
        <taxon>Methanobacteriales</taxon>
        <taxon>Methanothermaceae</taxon>
        <taxon>Methanothermus</taxon>
    </lineage>
</organism>
<dbReference type="KEGG" id="mfv:Mfer_1277"/>
<accession>E3GX68</accession>
<evidence type="ECO:0000313" key="2">
    <source>
        <dbReference type="EMBL" id="ADP78063.1"/>
    </source>
</evidence>
<evidence type="ECO:0000259" key="1">
    <source>
        <dbReference type="Pfam" id="PF11977"/>
    </source>
</evidence>
<reference evidence="2 3" key="1">
    <citation type="journal article" date="2010" name="Stand. Genomic Sci.">
        <title>Complete genome sequence of Methanothermus fervidus type strain (V24S).</title>
        <authorList>
            <person name="Anderson I."/>
            <person name="Djao O.D."/>
            <person name="Misra M."/>
            <person name="Chertkov O."/>
            <person name="Nolan M."/>
            <person name="Lucas S."/>
            <person name="Lapidus A."/>
            <person name="Del Rio T.G."/>
            <person name="Tice H."/>
            <person name="Cheng J.F."/>
            <person name="Tapia R."/>
            <person name="Han C."/>
            <person name="Goodwin L."/>
            <person name="Pitluck S."/>
            <person name="Liolios K."/>
            <person name="Ivanova N."/>
            <person name="Mavromatis K."/>
            <person name="Mikhailova N."/>
            <person name="Pati A."/>
            <person name="Brambilla E."/>
            <person name="Chen A."/>
            <person name="Palaniappan K."/>
            <person name="Land M."/>
            <person name="Hauser L."/>
            <person name="Chang Y.J."/>
            <person name="Jeffries C.D."/>
            <person name="Sikorski J."/>
            <person name="Spring S."/>
            <person name="Rohde M."/>
            <person name="Eichinger K."/>
            <person name="Huber H."/>
            <person name="Wirth R."/>
            <person name="Goker M."/>
            <person name="Detter J.C."/>
            <person name="Woyke T."/>
            <person name="Bristow J."/>
            <person name="Eisen J.A."/>
            <person name="Markowitz V."/>
            <person name="Hugenholtz P."/>
            <person name="Klenk H.P."/>
            <person name="Kyrpides N.C."/>
        </authorList>
    </citation>
    <scope>NUCLEOTIDE SEQUENCE [LARGE SCALE GENOMIC DNA]</scope>
    <source>
        <strain evidence="3">ATCC 43054 / DSM 2088 / JCM 10308 / V24 S</strain>
    </source>
</reference>
<dbReference type="Pfam" id="PF11977">
    <property type="entry name" value="RNase_Zc3h12a"/>
    <property type="match status" value="1"/>
</dbReference>
<dbReference type="InterPro" id="IPR021869">
    <property type="entry name" value="RNase_Zc3h12_NYN"/>
</dbReference>
<dbReference type="AlphaFoldDB" id="E3GX68"/>